<keyword evidence="2" id="KW-1185">Reference proteome</keyword>
<dbReference type="Proteomes" id="UP001152622">
    <property type="component" value="Chromosome 3"/>
</dbReference>
<reference evidence="1" key="1">
    <citation type="journal article" date="2023" name="Science">
        <title>Genome structures resolve the early diversification of teleost fishes.</title>
        <authorList>
            <person name="Parey E."/>
            <person name="Louis A."/>
            <person name="Montfort J."/>
            <person name="Bouchez O."/>
            <person name="Roques C."/>
            <person name="Iampietro C."/>
            <person name="Lluch J."/>
            <person name="Castinel A."/>
            <person name="Donnadieu C."/>
            <person name="Desvignes T."/>
            <person name="Floi Bucao C."/>
            <person name="Jouanno E."/>
            <person name="Wen M."/>
            <person name="Mejri S."/>
            <person name="Dirks R."/>
            <person name="Jansen H."/>
            <person name="Henkel C."/>
            <person name="Chen W.J."/>
            <person name="Zahm M."/>
            <person name="Cabau C."/>
            <person name="Klopp C."/>
            <person name="Thompson A.W."/>
            <person name="Robinson-Rechavi M."/>
            <person name="Braasch I."/>
            <person name="Lecointre G."/>
            <person name="Bobe J."/>
            <person name="Postlethwait J.H."/>
            <person name="Berthelot C."/>
            <person name="Roest Crollius H."/>
            <person name="Guiguen Y."/>
        </authorList>
    </citation>
    <scope>NUCLEOTIDE SEQUENCE</scope>
    <source>
        <strain evidence="1">WJC10195</strain>
    </source>
</reference>
<name>A0A9Q1FXQ4_SYNKA</name>
<evidence type="ECO:0000313" key="2">
    <source>
        <dbReference type="Proteomes" id="UP001152622"/>
    </source>
</evidence>
<dbReference type="InterPro" id="IPR012337">
    <property type="entry name" value="RNaseH-like_sf"/>
</dbReference>
<gene>
    <name evidence="1" type="ORF">SKAU_G00093650</name>
</gene>
<sequence length="135" mass="15879">MHTHYSVLELQDEYWKVMEEITPVLSTLKCATTVMSTEQNVSISNVYPVTFSLLQKHLMREEAESTRVSEFKSQVRASLGERMKLLLEMETERLRAREIRYAQMRMPRRTRCICCSEITTSLLKKLGQQMKWIAT</sequence>
<protein>
    <submittedName>
        <fullName evidence="1">Uncharacterized protein</fullName>
    </submittedName>
</protein>
<dbReference type="OrthoDB" id="1607513at2759"/>
<dbReference type="EMBL" id="JAINUF010000003">
    <property type="protein sequence ID" value="KAJ8369337.1"/>
    <property type="molecule type" value="Genomic_DNA"/>
</dbReference>
<dbReference type="AlphaFoldDB" id="A0A9Q1FXQ4"/>
<evidence type="ECO:0000313" key="1">
    <source>
        <dbReference type="EMBL" id="KAJ8369337.1"/>
    </source>
</evidence>
<dbReference type="SUPFAM" id="SSF53098">
    <property type="entry name" value="Ribonuclease H-like"/>
    <property type="match status" value="1"/>
</dbReference>
<comment type="caution">
    <text evidence="1">The sequence shown here is derived from an EMBL/GenBank/DDBJ whole genome shotgun (WGS) entry which is preliminary data.</text>
</comment>
<accession>A0A9Q1FXQ4</accession>
<organism evidence="1 2">
    <name type="scientific">Synaphobranchus kaupii</name>
    <name type="common">Kaup's arrowtooth eel</name>
    <dbReference type="NCBI Taxonomy" id="118154"/>
    <lineage>
        <taxon>Eukaryota</taxon>
        <taxon>Metazoa</taxon>
        <taxon>Chordata</taxon>
        <taxon>Craniata</taxon>
        <taxon>Vertebrata</taxon>
        <taxon>Euteleostomi</taxon>
        <taxon>Actinopterygii</taxon>
        <taxon>Neopterygii</taxon>
        <taxon>Teleostei</taxon>
        <taxon>Anguilliformes</taxon>
        <taxon>Synaphobranchidae</taxon>
        <taxon>Synaphobranchus</taxon>
    </lineage>
</organism>
<proteinExistence type="predicted"/>